<keyword evidence="1" id="KW-0808">Transferase</keyword>
<feature type="domain" description="Glycosyl transferase family 1" evidence="2">
    <location>
        <begin position="1059"/>
        <end position="1205"/>
    </location>
</feature>
<dbReference type="CDD" id="cd03809">
    <property type="entry name" value="GT4_MtfB-like"/>
    <property type="match status" value="2"/>
</dbReference>
<evidence type="ECO:0000313" key="5">
    <source>
        <dbReference type="Proteomes" id="UP000651010"/>
    </source>
</evidence>
<dbReference type="InterPro" id="IPR028098">
    <property type="entry name" value="Glyco_trans_4-like_N"/>
</dbReference>
<protein>
    <submittedName>
        <fullName evidence="4">Glycosyltransferase</fullName>
    </submittedName>
</protein>
<feature type="domain" description="Glycosyl transferase family 1" evidence="2">
    <location>
        <begin position="218"/>
        <end position="381"/>
    </location>
</feature>
<dbReference type="PANTHER" id="PTHR46401:SF2">
    <property type="entry name" value="GLYCOSYLTRANSFERASE WBBK-RELATED"/>
    <property type="match status" value="1"/>
</dbReference>
<dbReference type="Pfam" id="PF00534">
    <property type="entry name" value="Glycos_transf_1"/>
    <property type="match status" value="3"/>
</dbReference>
<comment type="caution">
    <text evidence="4">The sequence shown here is derived from an EMBL/GenBank/DDBJ whole genome shotgun (WGS) entry which is preliminary data.</text>
</comment>
<dbReference type="PANTHER" id="PTHR46401">
    <property type="entry name" value="GLYCOSYLTRANSFERASE WBBK-RELATED"/>
    <property type="match status" value="1"/>
</dbReference>
<reference evidence="4 5" key="1">
    <citation type="submission" date="2020-09" db="EMBL/GenBank/DDBJ databases">
        <title>Dyella sp. 7MK23 isolated from forest soil.</title>
        <authorList>
            <person name="Fu J."/>
        </authorList>
    </citation>
    <scope>NUCLEOTIDE SEQUENCE [LARGE SCALE GENOMIC DNA]</scope>
    <source>
        <strain evidence="4 5">7MK23</strain>
    </source>
</reference>
<dbReference type="InterPro" id="IPR001296">
    <property type="entry name" value="Glyco_trans_1"/>
</dbReference>
<evidence type="ECO:0000259" key="3">
    <source>
        <dbReference type="Pfam" id="PF13439"/>
    </source>
</evidence>
<name>A0ABR9G597_9GAMM</name>
<dbReference type="Pfam" id="PF13439">
    <property type="entry name" value="Glyco_transf_4"/>
    <property type="match status" value="1"/>
</dbReference>
<evidence type="ECO:0000259" key="2">
    <source>
        <dbReference type="Pfam" id="PF00534"/>
    </source>
</evidence>
<feature type="domain" description="Glycosyl transferase family 1" evidence="2">
    <location>
        <begin position="616"/>
        <end position="784"/>
    </location>
</feature>
<sequence length="1244" mass="137813">MKIVLDLQGAQSNSRYRGIGRYSFAMARAFAAEAAERHELWLALNGRHGEAALDLIGEFADLVPRDRILINELPADIAGYVPQNHERMLAAEAAHASFLERIEADCIWHSSMFEGWGDDSTAALGMGLDDHRHVATLYDLIPLVHPERYLHDPRYRWWYYRRLSLLKRCGLLLAISESSRREVIDLLDVRPDRVAAVSAAVNGNFAPMQADEATWARWRQQYGIGRDFLLYVGGYDPHKNVDGLLAAYANLPAALRDGHPLVLAGRCDAEIKRGLLASLQRLGLGETQVIFTGDIDDTELVLLYSNCEAFVTPSLHEGFGLPALEAMACGAAVIGSNTASLPEVIGCQDALFTPRSISSMTDKLQQVLSDAGFREQLRRHAPVQAKKFSWAQSARKALAAIEQHVAGRSSSVPLVRQLRPRLIYVSPLPPARSGIADYSAKLLRDLAVHYDIDVVADQPETIDPWVQANFPFRSIEWLRESADSAARVLYHMGNSPVHAAMFDLMRRRPGVVVLHDSYLGALRNWMAATKGDDAGFKQVLFAHHGYPALLHDLRRGRISTMDTYPMNLDVLEHAQGVLVHSHHAMELARQHYGPRATAKFQVVPFPKSRTHADRRVARSFLGIGQDDFVVCSFGMLAPTKLNHRLLQAWLRSSLADDPHCHLVFVGENDGADYGKAMLQTINGAASASRIKITGFVEADRYVDYLAASDAAVQLRTSTRGETSAAIFDALAQGVPLIANAHGSVTELPDDVLLKMADAFSDDELVSALEALRNDAALRQRLVASSAEWLERRHHPGIAAERYRDAIERFARHTPEALDGAALLALERNGANPAQGNRLRQAAGDLMLRNRPRLDRPRLFVDVTATSSSKLHTGIERVVRGVLAQLLAADSLPWRVEPVRLVEGRYVQALSYALHIMEHPSIGKVDEEVHPQAGDILLGLDWVADLLPANTELLDAWRARGVRMLFVVYDLLPVRMPHRFPDFIGPMHAQWLQCIGRYADGLIGISKAVVEDLRDWYRQQPPQRKAPLALGYFYPGNDPVSTRPTMGLPKDASRTLARLQETPSFLMVGTIEPRKGHALVLDAFERLWAAGVSANLVIVGRVGWMSEALAERLRAGTRADARLVWIEQASDEYLEQLYGISRALVAASEGEGFGLPLVEAARRGLPVIARDIPVFREVSEGRADYFDGNDVDSLVAVVRAVLQQPRPVNQLPSSTSLSWEATTAQLCGLIEQVMHQQWVEPWQPA</sequence>
<dbReference type="Proteomes" id="UP000651010">
    <property type="component" value="Unassembled WGS sequence"/>
</dbReference>
<dbReference type="RefSeq" id="WP_192554047.1">
    <property type="nucleotide sequence ID" value="NZ_JACZZA010000001.1"/>
</dbReference>
<organism evidence="4 5">
    <name type="scientific">Dyella acidiphila</name>
    <dbReference type="NCBI Taxonomy" id="2775866"/>
    <lineage>
        <taxon>Bacteria</taxon>
        <taxon>Pseudomonadati</taxon>
        <taxon>Pseudomonadota</taxon>
        <taxon>Gammaproteobacteria</taxon>
        <taxon>Lysobacterales</taxon>
        <taxon>Rhodanobacteraceae</taxon>
        <taxon>Dyella</taxon>
    </lineage>
</organism>
<gene>
    <name evidence="4" type="ORF">IGX34_02335</name>
</gene>
<dbReference type="CDD" id="cd03801">
    <property type="entry name" value="GT4_PimA-like"/>
    <property type="match status" value="1"/>
</dbReference>
<accession>A0ABR9G597</accession>
<keyword evidence="5" id="KW-1185">Reference proteome</keyword>
<dbReference type="SUPFAM" id="SSF53756">
    <property type="entry name" value="UDP-Glycosyltransferase/glycogen phosphorylase"/>
    <property type="match status" value="3"/>
</dbReference>
<evidence type="ECO:0000313" key="4">
    <source>
        <dbReference type="EMBL" id="MBE1159205.1"/>
    </source>
</evidence>
<dbReference type="EMBL" id="JACZZA010000001">
    <property type="protein sequence ID" value="MBE1159205.1"/>
    <property type="molecule type" value="Genomic_DNA"/>
</dbReference>
<proteinExistence type="predicted"/>
<dbReference type="Gene3D" id="3.40.50.2000">
    <property type="entry name" value="Glycogen Phosphorylase B"/>
    <property type="match status" value="4"/>
</dbReference>
<feature type="domain" description="Glycosyltransferase subfamily 4-like N-terminal" evidence="3">
    <location>
        <begin position="17"/>
        <end position="201"/>
    </location>
</feature>
<evidence type="ECO:0000256" key="1">
    <source>
        <dbReference type="ARBA" id="ARBA00022679"/>
    </source>
</evidence>